<protein>
    <submittedName>
        <fullName evidence="1">Adenylate cyclase</fullName>
        <ecNumber evidence="1">3.5.1.14</ecNumber>
    </submittedName>
</protein>
<keyword evidence="2" id="KW-1185">Reference proteome</keyword>
<gene>
    <name evidence="1" type="primary">ACY1_7</name>
    <name evidence="1" type="ORF">DSO57_1038930</name>
</gene>
<organism evidence="1 2">
    <name type="scientific">Entomophthora muscae</name>
    <dbReference type="NCBI Taxonomy" id="34485"/>
    <lineage>
        <taxon>Eukaryota</taxon>
        <taxon>Fungi</taxon>
        <taxon>Fungi incertae sedis</taxon>
        <taxon>Zoopagomycota</taxon>
        <taxon>Entomophthoromycotina</taxon>
        <taxon>Entomophthoromycetes</taxon>
        <taxon>Entomophthorales</taxon>
        <taxon>Entomophthoraceae</taxon>
        <taxon>Entomophthora</taxon>
    </lineage>
</organism>
<sequence>MQASIFRGYLLLLVWLVYVGVFSSRIQSVFSLEDVSSEPKIDVPLKKLRKYIQINTSNPSPKYEEAMDFLAAYASEIGLDFKVVRCAEGDPPTGIMTWKGQDPKVPSILLNSHTDVVPANAADWEFDPFNATLSVDKEGKSILVGRGSQDCKSLGIMYLEAIRNIIGLFPEGPQRTIQLSFVPDEETGGDRGLRCLAESPEFSKIFPNIGLVFDEGFLNDGNDILAFYSERVQRGFKITAKGNSGHASQFITDLATDKIMAFAAKARLFRFQENRRMENHGLQLGDVSTINLDIIKVGSALNVVPGVAEAWFDLRVTPLADIPSIEKMLFRWASESDVKLEFKKKDEPHSTNATSNAFWSSIQETANELNLPLKLAVFPAATDSRHLRKLGIPAIGLTPINQHPIQAHAIDESIRLKAFYKGIKFYTKLLPRLASFK</sequence>
<evidence type="ECO:0000313" key="2">
    <source>
        <dbReference type="Proteomes" id="UP001165960"/>
    </source>
</evidence>
<evidence type="ECO:0000313" key="1">
    <source>
        <dbReference type="EMBL" id="KAJ9086887.1"/>
    </source>
</evidence>
<dbReference type="EMBL" id="QTSX02000554">
    <property type="protein sequence ID" value="KAJ9086887.1"/>
    <property type="molecule type" value="Genomic_DNA"/>
</dbReference>
<keyword evidence="1" id="KW-0378">Hydrolase</keyword>
<comment type="caution">
    <text evidence="1">The sequence shown here is derived from an EMBL/GenBank/DDBJ whole genome shotgun (WGS) entry which is preliminary data.</text>
</comment>
<accession>A0ACC2UIX9</accession>
<proteinExistence type="predicted"/>
<dbReference type="Proteomes" id="UP001165960">
    <property type="component" value="Unassembled WGS sequence"/>
</dbReference>
<reference evidence="1" key="1">
    <citation type="submission" date="2022-04" db="EMBL/GenBank/DDBJ databases">
        <title>Genome of the entomopathogenic fungus Entomophthora muscae.</title>
        <authorList>
            <person name="Elya C."/>
            <person name="Lovett B.R."/>
            <person name="Lee E."/>
            <person name="Macias A.M."/>
            <person name="Hajek A.E."/>
            <person name="De Bivort B.L."/>
            <person name="Kasson M.T."/>
            <person name="De Fine Licht H.H."/>
            <person name="Stajich J.E."/>
        </authorList>
    </citation>
    <scope>NUCLEOTIDE SEQUENCE</scope>
    <source>
        <strain evidence="1">Berkeley</strain>
    </source>
</reference>
<dbReference type="EC" id="3.5.1.14" evidence="1"/>
<name>A0ACC2UIX9_9FUNG</name>